<keyword evidence="9" id="KW-1185">Reference proteome</keyword>
<dbReference type="OrthoDB" id="9776053at2"/>
<evidence type="ECO:0000259" key="7">
    <source>
        <dbReference type="Pfam" id="PF23914"/>
    </source>
</evidence>
<dbReference type="Pfam" id="PF23892">
    <property type="entry name" value="Ig_CycH"/>
    <property type="match status" value="1"/>
</dbReference>
<reference evidence="8 9" key="1">
    <citation type="submission" date="2018-11" db="EMBL/GenBank/DDBJ databases">
        <title>Genomic Encyclopedia of Type Strains, Phase IV (KMG-IV): sequencing the most valuable type-strain genomes for metagenomic binning, comparative biology and taxonomic classification.</title>
        <authorList>
            <person name="Goeker M."/>
        </authorList>
    </citation>
    <scope>NUCLEOTIDE SEQUENCE [LARGE SCALE GENOMIC DNA]</scope>
    <source>
        <strain evidence="8 9">DSM 100275</strain>
    </source>
</reference>
<comment type="caution">
    <text evidence="8">The sequence shown here is derived from an EMBL/GenBank/DDBJ whole genome shotgun (WGS) entry which is preliminary data.</text>
</comment>
<evidence type="ECO:0000256" key="5">
    <source>
        <dbReference type="PROSITE-ProRule" id="PRU00339"/>
    </source>
</evidence>
<evidence type="ECO:0000256" key="1">
    <source>
        <dbReference type="ARBA" id="ARBA00004196"/>
    </source>
</evidence>
<evidence type="ECO:0000256" key="3">
    <source>
        <dbReference type="ARBA" id="ARBA00022748"/>
    </source>
</evidence>
<dbReference type="PROSITE" id="PS50005">
    <property type="entry name" value="TPR"/>
    <property type="match status" value="1"/>
</dbReference>
<keyword evidence="3" id="KW-0201">Cytochrome c-type biogenesis</keyword>
<dbReference type="NCBIfam" id="TIGR03142">
    <property type="entry name" value="cytochro_ccmI"/>
    <property type="match status" value="1"/>
</dbReference>
<dbReference type="InterPro" id="IPR056413">
    <property type="entry name" value="TPR_CcmH_CycH"/>
</dbReference>
<dbReference type="SUPFAM" id="SSF48452">
    <property type="entry name" value="TPR-like"/>
    <property type="match status" value="1"/>
</dbReference>
<dbReference type="InterPro" id="IPR056412">
    <property type="entry name" value="Ig_CycH"/>
</dbReference>
<proteinExistence type="predicted"/>
<dbReference type="AlphaFoldDB" id="A0A3N1XS75"/>
<dbReference type="GO" id="GO:0017004">
    <property type="term" value="P:cytochrome complex assembly"/>
    <property type="evidence" value="ECO:0007669"/>
    <property type="project" value="UniProtKB-KW"/>
</dbReference>
<dbReference type="GO" id="GO:0005886">
    <property type="term" value="C:plasma membrane"/>
    <property type="evidence" value="ECO:0007669"/>
    <property type="project" value="TreeGrafter"/>
</dbReference>
<gene>
    <name evidence="8" type="ORF">EDC57_2156</name>
</gene>
<dbReference type="InterPro" id="IPR019734">
    <property type="entry name" value="TPR_rpt"/>
</dbReference>
<keyword evidence="2" id="KW-0677">Repeat</keyword>
<evidence type="ECO:0000313" key="9">
    <source>
        <dbReference type="Proteomes" id="UP000276634"/>
    </source>
</evidence>
<dbReference type="PANTHER" id="PTHR47870">
    <property type="entry name" value="CYTOCHROME C-TYPE BIOGENESIS PROTEIN CCMH"/>
    <property type="match status" value="1"/>
</dbReference>
<evidence type="ECO:0000313" key="8">
    <source>
        <dbReference type="EMBL" id="ROR29486.1"/>
    </source>
</evidence>
<evidence type="ECO:0000259" key="6">
    <source>
        <dbReference type="Pfam" id="PF23892"/>
    </source>
</evidence>
<dbReference type="GO" id="GO:0030313">
    <property type="term" value="C:cell envelope"/>
    <property type="evidence" value="ECO:0007669"/>
    <property type="project" value="UniProtKB-SubCell"/>
</dbReference>
<dbReference type="RefSeq" id="WP_123401909.1">
    <property type="nucleotide sequence ID" value="NZ_RJVI01000003.1"/>
</dbReference>
<dbReference type="SMART" id="SM00028">
    <property type="entry name" value="TPR"/>
    <property type="match status" value="2"/>
</dbReference>
<feature type="domain" description="Cytochrome c-type biogenesis protein H Ig-like" evidence="6">
    <location>
        <begin position="290"/>
        <end position="396"/>
    </location>
</feature>
<organism evidence="8 9">
    <name type="scientific">Inmirania thermothiophila</name>
    <dbReference type="NCBI Taxonomy" id="1750597"/>
    <lineage>
        <taxon>Bacteria</taxon>
        <taxon>Pseudomonadati</taxon>
        <taxon>Pseudomonadota</taxon>
        <taxon>Gammaproteobacteria</taxon>
        <taxon>Chromatiales</taxon>
        <taxon>Ectothiorhodospiraceae</taxon>
        <taxon>Inmirania</taxon>
    </lineage>
</organism>
<comment type="subcellular location">
    <subcellularLocation>
        <location evidence="1">Cell envelope</location>
    </subcellularLocation>
</comment>
<dbReference type="EMBL" id="RJVI01000003">
    <property type="protein sequence ID" value="ROR29486.1"/>
    <property type="molecule type" value="Genomic_DNA"/>
</dbReference>
<dbReference type="Gene3D" id="1.25.40.10">
    <property type="entry name" value="Tetratricopeptide repeat domain"/>
    <property type="match status" value="1"/>
</dbReference>
<dbReference type="PANTHER" id="PTHR47870:SF4">
    <property type="entry name" value="CYTOCHROME C-TYPE BIOGENESIS PROTEIN CYCH"/>
    <property type="match status" value="1"/>
</dbReference>
<sequence>MSAFWAAAAAMVALALALVVPPLMGRGRAAGVARRELNVAIFQDRLAELERDLADGVIDEAHYREARAELERDLLEDVAGAEPEERLRRGGVPWAGVVVALVVPALAGGLYWRLGAPQLAAGTAPPPQAAGDMTIEQMVARLAERLQRQPDDGEGWRMLGRSYLVMGRFPEAVEAYRRAQRLLGDEPQVLVGLAQSLARVNGDRLVGEPERLLRRALEREPANTEARLLAGFAAFQRGGFAEAVRHWEQVQSSLPPGSEAAKVVADYLAQARARLGGAEGAPAAAAAAVVEVQVRLAEALRDKVRPDDTVFVFARAPDGPPMPLAVKRLRVRDLPAQVRLDDGDAMTPQARLSQYGEVIVGARVSRSGEARARSGDLQGSAGVVRPGQGPVTVVIDQEVL</sequence>
<dbReference type="Pfam" id="PF23914">
    <property type="entry name" value="TPR_CcmH_CycH"/>
    <property type="match status" value="1"/>
</dbReference>
<dbReference type="InterPro" id="IPR017560">
    <property type="entry name" value="Cyt_c_biogenesis_CcmI"/>
</dbReference>
<protein>
    <submittedName>
        <fullName evidence="8">Cytochrome c-type biogenesis protein CcmH</fullName>
    </submittedName>
</protein>
<dbReference type="InterPro" id="IPR011990">
    <property type="entry name" value="TPR-like_helical_dom_sf"/>
</dbReference>
<keyword evidence="4 5" id="KW-0802">TPR repeat</keyword>
<feature type="repeat" description="TPR" evidence="5">
    <location>
        <begin position="153"/>
        <end position="186"/>
    </location>
</feature>
<accession>A0A3N1XS75</accession>
<dbReference type="InterPro" id="IPR051263">
    <property type="entry name" value="C-type_cytochrome_biogenesis"/>
</dbReference>
<dbReference type="Proteomes" id="UP000276634">
    <property type="component" value="Unassembled WGS sequence"/>
</dbReference>
<evidence type="ECO:0000256" key="4">
    <source>
        <dbReference type="ARBA" id="ARBA00022803"/>
    </source>
</evidence>
<evidence type="ECO:0000256" key="2">
    <source>
        <dbReference type="ARBA" id="ARBA00022737"/>
    </source>
</evidence>
<feature type="domain" description="Cytochrome c-type biogenesis protein H TPR" evidence="7">
    <location>
        <begin position="134"/>
        <end position="259"/>
    </location>
</feature>
<name>A0A3N1XS75_9GAMM</name>